<reference evidence="1 2" key="1">
    <citation type="submission" date="2019-07" db="EMBL/GenBank/DDBJ databases">
        <title>Rhodococcus cavernicolus sp. nov., isolated from a cave.</title>
        <authorList>
            <person name="Lee S.D."/>
        </authorList>
    </citation>
    <scope>NUCLEOTIDE SEQUENCE [LARGE SCALE GENOMIC DNA]</scope>
    <source>
        <strain evidence="1 2">C1-24</strain>
    </source>
</reference>
<protein>
    <submittedName>
        <fullName evidence="1">Uncharacterized protein</fullName>
    </submittedName>
</protein>
<keyword evidence="2" id="KW-1185">Reference proteome</keyword>
<dbReference type="AlphaFoldDB" id="A0A5A7S8K7"/>
<evidence type="ECO:0000313" key="1">
    <source>
        <dbReference type="EMBL" id="KAA0020214.1"/>
    </source>
</evidence>
<accession>A0A5A7S8K7</accession>
<comment type="caution">
    <text evidence="1">The sequence shown here is derived from an EMBL/GenBank/DDBJ whole genome shotgun (WGS) entry which is preliminary data.</text>
</comment>
<gene>
    <name evidence="1" type="ORF">FOY51_21790</name>
</gene>
<dbReference type="RefSeq" id="WP_187776423.1">
    <property type="nucleotide sequence ID" value="NZ_VLNY01000013.1"/>
</dbReference>
<proteinExistence type="predicted"/>
<dbReference type="EMBL" id="VLNY01000013">
    <property type="protein sequence ID" value="KAA0020214.1"/>
    <property type="molecule type" value="Genomic_DNA"/>
</dbReference>
<sequence length="377" mass="39498">MPLVDRESYAWSSGGVNGYFFTTPSGLWRCAILSDSAQGGADDRMAGCQPKTSVPLDVAGAPDVPDHFTSNPVRPNAILVNTTDAARFASLSQALFWRFDESTPVLPYGQALSASGFTCNVQTTGVSCRSDASGKGFQFSTGGFDFNYAEAKPVGASTGSDAVPSAPAAAPSAVQPVLGRIWGPAQEGYGQVLPQLIFDGGGPTGAVRDLVWQSWGGDQAMATGTAIDATMPGVGSDRLAPANVVAYDLGDCDGTFMYKSVVWFFPKNGETFESARPRGIHPCDERPYGVSPTSDTSSAASCGMVTAADGIERQVFTKGPVSCADGMPLVQATYPALYDKPMDGKQIGQWDCGVVPAGARIFLCNNHDAGAQVFMYR</sequence>
<dbReference type="Proteomes" id="UP000322244">
    <property type="component" value="Unassembled WGS sequence"/>
</dbReference>
<evidence type="ECO:0000313" key="2">
    <source>
        <dbReference type="Proteomes" id="UP000322244"/>
    </source>
</evidence>
<organism evidence="1 2">
    <name type="scientific">Antrihabitans cavernicola</name>
    <dbReference type="NCBI Taxonomy" id="2495913"/>
    <lineage>
        <taxon>Bacteria</taxon>
        <taxon>Bacillati</taxon>
        <taxon>Actinomycetota</taxon>
        <taxon>Actinomycetes</taxon>
        <taxon>Mycobacteriales</taxon>
        <taxon>Nocardiaceae</taxon>
        <taxon>Antrihabitans</taxon>
    </lineage>
</organism>
<name>A0A5A7S8K7_9NOCA</name>